<dbReference type="PROSITE" id="PS50931">
    <property type="entry name" value="HTH_LYSR"/>
    <property type="match status" value="1"/>
</dbReference>
<comment type="caution">
    <text evidence="6">The sequence shown here is derived from an EMBL/GenBank/DDBJ whole genome shotgun (WGS) entry which is preliminary data.</text>
</comment>
<evidence type="ECO:0000259" key="5">
    <source>
        <dbReference type="PROSITE" id="PS50931"/>
    </source>
</evidence>
<keyword evidence="4" id="KW-0804">Transcription</keyword>
<dbReference type="Gene3D" id="1.10.10.10">
    <property type="entry name" value="Winged helix-like DNA-binding domain superfamily/Winged helix DNA-binding domain"/>
    <property type="match status" value="1"/>
</dbReference>
<reference evidence="6 7" key="1">
    <citation type="submission" date="2024-01" db="EMBL/GenBank/DDBJ databases">
        <title>New evidence supports the origin of RcGTA from prophage.</title>
        <authorList>
            <person name="Xu Y."/>
            <person name="Liu B."/>
            <person name="Chen F."/>
        </authorList>
    </citation>
    <scope>NUCLEOTIDE SEQUENCE [LARGE SCALE GENOMIC DNA]</scope>
    <source>
        <strain evidence="6 7">CBW1107-2</strain>
    </source>
</reference>
<dbReference type="Pfam" id="PF03466">
    <property type="entry name" value="LysR_substrate"/>
    <property type="match status" value="1"/>
</dbReference>
<dbReference type="Proteomes" id="UP001559025">
    <property type="component" value="Unassembled WGS sequence"/>
</dbReference>
<dbReference type="InterPro" id="IPR058163">
    <property type="entry name" value="LysR-type_TF_proteobact-type"/>
</dbReference>
<evidence type="ECO:0000313" key="7">
    <source>
        <dbReference type="Proteomes" id="UP001559025"/>
    </source>
</evidence>
<dbReference type="EMBL" id="JAZHFV010000001">
    <property type="protein sequence ID" value="MEX4006284.1"/>
    <property type="molecule type" value="Genomic_DNA"/>
</dbReference>
<accession>A0ABV3WQ61</accession>
<organism evidence="6 7">
    <name type="scientific">Neoaquamicrobium sediminum</name>
    <dbReference type="NCBI Taxonomy" id="1849104"/>
    <lineage>
        <taxon>Bacteria</taxon>
        <taxon>Pseudomonadati</taxon>
        <taxon>Pseudomonadota</taxon>
        <taxon>Alphaproteobacteria</taxon>
        <taxon>Hyphomicrobiales</taxon>
        <taxon>Phyllobacteriaceae</taxon>
        <taxon>Neoaquamicrobium</taxon>
    </lineage>
</organism>
<sequence length="294" mass="31726">MLNLNDLHLFVRVVDHGSFAAAGRALGLPKSTLSKRVGELERSLGVRLIQRTSRSFTVTELGQDLYRHAAAMVIEAETAEGLVRGRMAEPSGTVRITASVPTAQISLAPVLPDLARAYPRITVLASATDRFVDIVQEGFDIALRSHFSPLPDSGLVQRKLGTDPGWLVASPAYLDARGRPGAPDEISRHDGLLTAPSQPSWQLEGEDGAAEAVPQARFFADESMILLEAAAAGLGIACLPTKLCRQSVDQGRLERVLPRWSTPGVTTTLLMPHRRGQLPSVRAVADFLIEKLTM</sequence>
<keyword evidence="7" id="KW-1185">Reference proteome</keyword>
<dbReference type="RefSeq" id="WP_368801980.1">
    <property type="nucleotide sequence ID" value="NZ_JAZHFV010000001.1"/>
</dbReference>
<evidence type="ECO:0000256" key="4">
    <source>
        <dbReference type="ARBA" id="ARBA00023163"/>
    </source>
</evidence>
<evidence type="ECO:0000256" key="2">
    <source>
        <dbReference type="ARBA" id="ARBA00023015"/>
    </source>
</evidence>
<keyword evidence="2" id="KW-0805">Transcription regulation</keyword>
<evidence type="ECO:0000256" key="3">
    <source>
        <dbReference type="ARBA" id="ARBA00023125"/>
    </source>
</evidence>
<protein>
    <submittedName>
        <fullName evidence="6">LysR substrate-binding domain-containing protein</fullName>
    </submittedName>
</protein>
<dbReference type="InterPro" id="IPR000847">
    <property type="entry name" value="LysR_HTH_N"/>
</dbReference>
<comment type="similarity">
    <text evidence="1">Belongs to the LysR transcriptional regulatory family.</text>
</comment>
<dbReference type="CDD" id="cd08422">
    <property type="entry name" value="PBP2_CrgA_like"/>
    <property type="match status" value="1"/>
</dbReference>
<feature type="domain" description="HTH lysR-type" evidence="5">
    <location>
        <begin position="2"/>
        <end position="59"/>
    </location>
</feature>
<name>A0ABV3WQ61_9HYPH</name>
<dbReference type="SUPFAM" id="SSF53850">
    <property type="entry name" value="Periplasmic binding protein-like II"/>
    <property type="match status" value="1"/>
</dbReference>
<dbReference type="PANTHER" id="PTHR30537">
    <property type="entry name" value="HTH-TYPE TRANSCRIPTIONAL REGULATOR"/>
    <property type="match status" value="1"/>
</dbReference>
<dbReference type="InterPro" id="IPR005119">
    <property type="entry name" value="LysR_subst-bd"/>
</dbReference>
<dbReference type="InterPro" id="IPR036388">
    <property type="entry name" value="WH-like_DNA-bd_sf"/>
</dbReference>
<keyword evidence="3" id="KW-0238">DNA-binding</keyword>
<dbReference type="Pfam" id="PF00126">
    <property type="entry name" value="HTH_1"/>
    <property type="match status" value="1"/>
</dbReference>
<dbReference type="PANTHER" id="PTHR30537:SF31">
    <property type="entry name" value="TRANSCRIPTIONAL REGULATOR, LYSR FAMILY"/>
    <property type="match status" value="1"/>
</dbReference>
<proteinExistence type="inferred from homology"/>
<dbReference type="InterPro" id="IPR036390">
    <property type="entry name" value="WH_DNA-bd_sf"/>
</dbReference>
<dbReference type="SUPFAM" id="SSF46785">
    <property type="entry name" value="Winged helix' DNA-binding domain"/>
    <property type="match status" value="1"/>
</dbReference>
<evidence type="ECO:0000313" key="6">
    <source>
        <dbReference type="EMBL" id="MEX4006284.1"/>
    </source>
</evidence>
<dbReference type="Gene3D" id="3.40.190.290">
    <property type="match status" value="1"/>
</dbReference>
<gene>
    <name evidence="6" type="ORF">V1479_03145</name>
</gene>
<evidence type="ECO:0000256" key="1">
    <source>
        <dbReference type="ARBA" id="ARBA00009437"/>
    </source>
</evidence>